<reference evidence="2 3" key="1">
    <citation type="journal article" date="2003" name="PLoS Biol.">
        <title>The genome sequence of Caenorhabditis briggsae: a platform for comparative genomics.</title>
        <authorList>
            <person name="Stein L.D."/>
            <person name="Bao Z."/>
            <person name="Blasiar D."/>
            <person name="Blumenthal T."/>
            <person name="Brent M.R."/>
            <person name="Chen N."/>
            <person name="Chinwalla A."/>
            <person name="Clarke L."/>
            <person name="Clee C."/>
            <person name="Coghlan A."/>
            <person name="Coulson A."/>
            <person name="D'Eustachio P."/>
            <person name="Fitch D.H."/>
            <person name="Fulton L.A."/>
            <person name="Fulton R.E."/>
            <person name="Griffiths-Jones S."/>
            <person name="Harris T.W."/>
            <person name="Hillier L.W."/>
            <person name="Kamath R."/>
            <person name="Kuwabara P.E."/>
            <person name="Mardis E.R."/>
            <person name="Marra M.A."/>
            <person name="Miner T.L."/>
            <person name="Minx P."/>
            <person name="Mullikin J.C."/>
            <person name="Plumb R.W."/>
            <person name="Rogers J."/>
            <person name="Schein J.E."/>
            <person name="Sohrmann M."/>
            <person name="Spieth J."/>
            <person name="Stajich J.E."/>
            <person name="Wei C."/>
            <person name="Willey D."/>
            <person name="Wilson R.K."/>
            <person name="Durbin R."/>
            <person name="Waterston R.H."/>
        </authorList>
    </citation>
    <scope>NUCLEOTIDE SEQUENCE [LARGE SCALE GENOMIC DNA]</scope>
    <source>
        <strain evidence="2 3">AF16</strain>
    </source>
</reference>
<sequence>MTTNLLAITSVVGILVVTELDYQEKILLSICSSRTSLLVKKARTKISKLAFRLEECHGYNEFKIRVVINNTANNIWSPVTSLLHVHKLALKKVVTVKLGLDYKAATNFDSWCEEDGTFLHRLECANEPMAVQRTLQDYISSLFYSETTQLYLSMKCEGSLPNITNVKDIEIEDETIEPQFLNFVGRNIRLNTITLSEQDLIQFLRKWISNEAYHNLETLSIYTVHRINEALIKQAIEIEEYDPDESDKRPVDFVVDIP</sequence>
<keyword evidence="3" id="KW-1185">Reference proteome</keyword>
<dbReference type="RefSeq" id="XP_045096633.1">
    <property type="nucleotide sequence ID" value="XM_045237828.1"/>
</dbReference>
<gene>
    <name evidence="2" type="ORF">CBG18999</name>
    <name evidence="2" type="ORF">CBG_18999</name>
</gene>
<dbReference type="HOGENOM" id="CLU_040220_1_0_1"/>
<dbReference type="PANTHER" id="PTHR21503">
    <property type="entry name" value="F-BOX-CONTAINING HYPOTHETICAL PROTEIN C.ELEGANS"/>
    <property type="match status" value="1"/>
</dbReference>
<dbReference type="Proteomes" id="UP000008549">
    <property type="component" value="Unassembled WGS sequence"/>
</dbReference>
<dbReference type="InParanoid" id="A8XUJ3"/>
<dbReference type="AlphaFoldDB" id="A8XUJ3"/>
<evidence type="ECO:0000313" key="3">
    <source>
        <dbReference type="Proteomes" id="UP000008549"/>
    </source>
</evidence>
<protein>
    <submittedName>
        <fullName evidence="2">Protein CBG18999</fullName>
    </submittedName>
</protein>
<dbReference type="KEGG" id="cbr:CBG_18999"/>
<name>A8XUJ3_CAEBR</name>
<dbReference type="Pfam" id="PF07735">
    <property type="entry name" value="FBA_2"/>
    <property type="match status" value="1"/>
</dbReference>
<evidence type="ECO:0000313" key="2">
    <source>
        <dbReference type="EMBL" id="CAP36318.2"/>
    </source>
</evidence>
<dbReference type="InterPro" id="IPR012885">
    <property type="entry name" value="F-box_Sdz-33"/>
</dbReference>
<dbReference type="PANTHER" id="PTHR21503:SF8">
    <property type="entry name" value="F-BOX ASSOCIATED DOMAIN-CONTAINING PROTEIN-RELATED"/>
    <property type="match status" value="1"/>
</dbReference>
<accession>A8XUJ3</accession>
<evidence type="ECO:0000259" key="1">
    <source>
        <dbReference type="Pfam" id="PF07735"/>
    </source>
</evidence>
<feature type="domain" description="Sdz-33 F-box" evidence="1">
    <location>
        <begin position="179"/>
        <end position="221"/>
    </location>
</feature>
<dbReference type="CTD" id="8579305"/>
<dbReference type="GeneID" id="8579305"/>
<dbReference type="EMBL" id="HE601047">
    <property type="protein sequence ID" value="CAP36318.2"/>
    <property type="molecule type" value="Genomic_DNA"/>
</dbReference>
<reference evidence="2 3" key="2">
    <citation type="journal article" date="2011" name="PLoS Genet.">
        <title>Caenorhabditis briggsae recombinant inbred line genotypes reveal inter-strain incompatibility and the evolution of recombination.</title>
        <authorList>
            <person name="Ross J.A."/>
            <person name="Koboldt D.C."/>
            <person name="Staisch J.E."/>
            <person name="Chamberlin H.M."/>
            <person name="Gupta B.P."/>
            <person name="Miller R.D."/>
            <person name="Baird S.E."/>
            <person name="Haag E.S."/>
        </authorList>
    </citation>
    <scope>NUCLEOTIDE SEQUENCE [LARGE SCALE GENOMIC DNA]</scope>
    <source>
        <strain evidence="2 3">AF16</strain>
    </source>
</reference>
<organism evidence="2 3">
    <name type="scientific">Caenorhabditis briggsae</name>
    <dbReference type="NCBI Taxonomy" id="6238"/>
    <lineage>
        <taxon>Eukaryota</taxon>
        <taxon>Metazoa</taxon>
        <taxon>Ecdysozoa</taxon>
        <taxon>Nematoda</taxon>
        <taxon>Chromadorea</taxon>
        <taxon>Rhabditida</taxon>
        <taxon>Rhabditina</taxon>
        <taxon>Rhabditomorpha</taxon>
        <taxon>Rhabditoidea</taxon>
        <taxon>Rhabditidae</taxon>
        <taxon>Peloderinae</taxon>
        <taxon>Caenorhabditis</taxon>
    </lineage>
</organism>
<proteinExistence type="predicted"/>